<dbReference type="InterPro" id="IPR051699">
    <property type="entry name" value="Rpn/YhgA-like_nuclease"/>
</dbReference>
<dbReference type="EMBL" id="CP035807">
    <property type="protein sequence ID" value="QEN03985.1"/>
    <property type="molecule type" value="Genomic_DNA"/>
</dbReference>
<dbReference type="InterPro" id="IPR006842">
    <property type="entry name" value="Transposase_31"/>
</dbReference>
<organism evidence="3 4">
    <name type="scientific">Thiospirochaeta perfilievii</name>
    <dbReference type="NCBI Taxonomy" id="252967"/>
    <lineage>
        <taxon>Bacteria</taxon>
        <taxon>Pseudomonadati</taxon>
        <taxon>Spirochaetota</taxon>
        <taxon>Spirochaetia</taxon>
        <taxon>Spirochaetales</taxon>
        <taxon>Spirochaetaceae</taxon>
        <taxon>Thiospirochaeta</taxon>
    </lineage>
</organism>
<dbReference type="Pfam" id="PF04754">
    <property type="entry name" value="Transposase_31"/>
    <property type="match status" value="1"/>
</dbReference>
<feature type="transmembrane region" description="Helical" evidence="1">
    <location>
        <begin position="6"/>
        <end position="27"/>
    </location>
</feature>
<dbReference type="AlphaFoldDB" id="A0A5C1Q7H6"/>
<keyword evidence="1" id="KW-0812">Transmembrane</keyword>
<dbReference type="PANTHER" id="PTHR34611:SF2">
    <property type="entry name" value="INACTIVE RECOMBINATION-PROMOTING NUCLEASE-LIKE PROTEIN RPNE-RELATED"/>
    <property type="match status" value="1"/>
</dbReference>
<protein>
    <recommendedName>
        <fullName evidence="2">Transposase (putative) YhgA-like domain-containing protein</fullName>
    </recommendedName>
</protein>
<dbReference type="GO" id="GO:1990238">
    <property type="term" value="F:double-stranded DNA endonuclease activity"/>
    <property type="evidence" value="ECO:0007669"/>
    <property type="project" value="TreeGrafter"/>
</dbReference>
<name>A0A5C1Q7H6_9SPIO</name>
<evidence type="ECO:0000313" key="3">
    <source>
        <dbReference type="EMBL" id="QEN03985.1"/>
    </source>
</evidence>
<keyword evidence="1" id="KW-1133">Transmembrane helix</keyword>
<sequence length="323" mass="38050">MCKALLFLFVIYRITIVLILNAIYNFLMVQKHDQRYKKIFSNPIFIEKLLVSFVNEKFIKDLDFTNMERLDKSFVDSKMKKRESDIIYKINFKGKPIYIYLLLEFQSSVDQTMPLRFLRYILELSESFGKDKDTKFYPAVFPLLLYNGEDKWTAEINPKELYSKTIPEKFIPSFEYYPIIINKIEKKTLLKIHNVVSAIFFLENTSLNEMHKAFDDLIILLKDSSPVEVNGFKVWLNSLLKDRNIDIDEDKLQQLESPQEVLPMFAATLDKMEEEFTYKGKLEGKLEEKKEIAINLLKSSFGFENTSKITGLTIDELKQLKLD</sequence>
<proteinExistence type="predicted"/>
<dbReference type="Proteomes" id="UP000323824">
    <property type="component" value="Chromosome"/>
</dbReference>
<evidence type="ECO:0000256" key="1">
    <source>
        <dbReference type="SAM" id="Phobius"/>
    </source>
</evidence>
<dbReference type="KEGG" id="sper:EW093_04470"/>
<evidence type="ECO:0000259" key="2">
    <source>
        <dbReference type="Pfam" id="PF04754"/>
    </source>
</evidence>
<feature type="domain" description="Transposase (putative) YhgA-like" evidence="2">
    <location>
        <begin position="30"/>
        <end position="223"/>
    </location>
</feature>
<evidence type="ECO:0000313" key="4">
    <source>
        <dbReference type="Proteomes" id="UP000323824"/>
    </source>
</evidence>
<keyword evidence="1" id="KW-0472">Membrane</keyword>
<keyword evidence="4" id="KW-1185">Reference proteome</keyword>
<reference evidence="3 4" key="1">
    <citation type="submission" date="2019-02" db="EMBL/GenBank/DDBJ databases">
        <authorList>
            <person name="Fomenkov A."/>
            <person name="Dubinina G."/>
            <person name="Grabovich M."/>
            <person name="Vincze T."/>
            <person name="Roberts R.J."/>
        </authorList>
    </citation>
    <scope>NUCLEOTIDE SEQUENCE [LARGE SCALE GENOMIC DNA]</scope>
    <source>
        <strain evidence="3 4">P</strain>
    </source>
</reference>
<accession>A0A5C1Q7H6</accession>
<dbReference type="PANTHER" id="PTHR34611">
    <property type="match status" value="1"/>
</dbReference>
<reference evidence="3 4" key="2">
    <citation type="submission" date="2019-09" db="EMBL/GenBank/DDBJ databases">
        <title>Complete Genome Sequence and Methylome Analysis of free living Spirochaetas.</title>
        <authorList>
            <person name="Leshcheva N."/>
            <person name="Mikheeva N."/>
        </authorList>
    </citation>
    <scope>NUCLEOTIDE SEQUENCE [LARGE SCALE GENOMIC DNA]</scope>
    <source>
        <strain evidence="3 4">P</strain>
    </source>
</reference>
<dbReference type="OrthoDB" id="367620at2"/>
<gene>
    <name evidence="3" type="ORF">EW093_04470</name>
</gene>
<dbReference type="GO" id="GO:0006310">
    <property type="term" value="P:DNA recombination"/>
    <property type="evidence" value="ECO:0007669"/>
    <property type="project" value="TreeGrafter"/>
</dbReference>